<reference evidence="1 3" key="1">
    <citation type="journal article" date="2023" name="Nucleic Acids Res.">
        <title>The hologenome of Daphnia magna reveals possible DNA methylation and microbiome-mediated evolution of the host genome.</title>
        <authorList>
            <person name="Chaturvedi A."/>
            <person name="Li X."/>
            <person name="Dhandapani V."/>
            <person name="Marshall H."/>
            <person name="Kissane S."/>
            <person name="Cuenca-Cambronero M."/>
            <person name="Asole G."/>
            <person name="Calvet F."/>
            <person name="Ruiz-Romero M."/>
            <person name="Marangio P."/>
            <person name="Guigo R."/>
            <person name="Rago D."/>
            <person name="Mirbahai L."/>
            <person name="Eastwood N."/>
            <person name="Colbourne J.K."/>
            <person name="Zhou J."/>
            <person name="Mallon E."/>
            <person name="Orsini L."/>
        </authorList>
    </citation>
    <scope>NUCLEOTIDE SEQUENCE [LARGE SCALE GENOMIC DNA]</scope>
    <source>
        <strain evidence="1">LRV0_1</strain>
    </source>
</reference>
<keyword evidence="3" id="KW-1185">Reference proteome</keyword>
<evidence type="ECO:0000313" key="3">
    <source>
        <dbReference type="Proteomes" id="UP001234178"/>
    </source>
</evidence>
<dbReference type="Proteomes" id="UP001234178">
    <property type="component" value="Unassembled WGS sequence"/>
</dbReference>
<sequence>MEIRIQNLARLPHRSRCQRRGDDAENRTQRAGHSATALVCLVGFVRSNSLAKLKRDSDQIINLMHGWDIPLDPDLALMVLLVEFLPDRG</sequence>
<dbReference type="EMBL" id="JAOYFB010000005">
    <property type="protein sequence ID" value="KAK4017071.1"/>
    <property type="molecule type" value="Genomic_DNA"/>
</dbReference>
<evidence type="ECO:0000313" key="1">
    <source>
        <dbReference type="EMBL" id="KAK4017071.1"/>
    </source>
</evidence>
<evidence type="ECO:0000313" key="2">
    <source>
        <dbReference type="EMBL" id="KAK4036705.1"/>
    </source>
</evidence>
<organism evidence="1 3">
    <name type="scientific">Daphnia magna</name>
    <dbReference type="NCBI Taxonomy" id="35525"/>
    <lineage>
        <taxon>Eukaryota</taxon>
        <taxon>Metazoa</taxon>
        <taxon>Ecdysozoa</taxon>
        <taxon>Arthropoda</taxon>
        <taxon>Crustacea</taxon>
        <taxon>Branchiopoda</taxon>
        <taxon>Diplostraca</taxon>
        <taxon>Cladocera</taxon>
        <taxon>Anomopoda</taxon>
        <taxon>Daphniidae</taxon>
        <taxon>Daphnia</taxon>
    </lineage>
</organism>
<proteinExistence type="predicted"/>
<comment type="caution">
    <text evidence="1">The sequence shown here is derived from an EMBL/GenBank/DDBJ whole genome shotgun (WGS) entry which is preliminary data.</text>
</comment>
<name>A0ABQ9ZW22_9CRUS</name>
<protein>
    <submittedName>
        <fullName evidence="1">Uncharacterized protein</fullName>
    </submittedName>
</protein>
<accession>A0ABQ9ZW22</accession>
<gene>
    <name evidence="2" type="ORF">OUZ56_028746</name>
    <name evidence="1" type="ORF">OUZ56_032026</name>
</gene>
<dbReference type="EMBL" id="JAOYFB010000040">
    <property type="protein sequence ID" value="KAK4036705.1"/>
    <property type="molecule type" value="Genomic_DNA"/>
</dbReference>